<gene>
    <name evidence="1" type="ORF">Kpho02_20380</name>
</gene>
<comment type="caution">
    <text evidence="1">The sequence shown here is derived from an EMBL/GenBank/DDBJ whole genome shotgun (WGS) entry which is preliminary data.</text>
</comment>
<dbReference type="AlphaFoldDB" id="A0A9W6UZJ7"/>
<dbReference type="Proteomes" id="UP001165041">
    <property type="component" value="Unassembled WGS sequence"/>
</dbReference>
<reference evidence="1" key="1">
    <citation type="submission" date="2023-02" db="EMBL/GenBank/DDBJ databases">
        <title>Kitasatospora phosalacinea NBRC 14627.</title>
        <authorList>
            <person name="Ichikawa N."/>
            <person name="Sato H."/>
            <person name="Tonouchi N."/>
        </authorList>
    </citation>
    <scope>NUCLEOTIDE SEQUENCE</scope>
    <source>
        <strain evidence="1">NBRC 14627</strain>
    </source>
</reference>
<dbReference type="InterPro" id="IPR011044">
    <property type="entry name" value="Quino_amine_DH_bsu"/>
</dbReference>
<name>A0A9W6UZJ7_9ACTN</name>
<protein>
    <submittedName>
        <fullName evidence="1">Uncharacterized protein</fullName>
    </submittedName>
</protein>
<evidence type="ECO:0000313" key="1">
    <source>
        <dbReference type="EMBL" id="GLW69739.1"/>
    </source>
</evidence>
<dbReference type="EMBL" id="BSSA01000005">
    <property type="protein sequence ID" value="GLW69739.1"/>
    <property type="molecule type" value="Genomic_DNA"/>
</dbReference>
<dbReference type="SUPFAM" id="SSF50969">
    <property type="entry name" value="YVTN repeat-like/Quinoprotein amine dehydrogenase"/>
    <property type="match status" value="1"/>
</dbReference>
<dbReference type="RefSeq" id="WP_285735609.1">
    <property type="nucleotide sequence ID" value="NZ_BSSA01000005.1"/>
</dbReference>
<organism evidence="1 2">
    <name type="scientific">Kitasatospora phosalacinea</name>
    <dbReference type="NCBI Taxonomy" id="2065"/>
    <lineage>
        <taxon>Bacteria</taxon>
        <taxon>Bacillati</taxon>
        <taxon>Actinomycetota</taxon>
        <taxon>Actinomycetes</taxon>
        <taxon>Kitasatosporales</taxon>
        <taxon>Streptomycetaceae</taxon>
        <taxon>Kitasatospora</taxon>
    </lineage>
</organism>
<sequence length="356" mass="37059">MSVTARPVATVAAPLGPLPAAPPWPAVLPGGRWTVVQQGDAEVAVGGVRVPAPWPRRFGEVAVAPGLVVFTGTHAVRAVAADGTTVWEVRHGCWVCGEVHPSFAAYADDPDHDSPDGGSAAFGADGALLWAHVRGPLEGDADLTDDQELWLVLDAATGRVLGRAATDTVASGSLHTPDPDPARMGLSVGQGEEGSPALRGRWDGRELVVEWREEEWVLLATSPSGRRLLAVDTGQWSLYLLEADGGKVLAELDAEGTVPPPPGDGSRVHWDFDAAFLDEETLLVGTSESDRGSGLARHWLVDVRPGAVPELTLRGAVAYPVGSAVAGPVRAAGGGTWATVAADGGALHRWELSREA</sequence>
<evidence type="ECO:0000313" key="2">
    <source>
        <dbReference type="Proteomes" id="UP001165041"/>
    </source>
</evidence>
<proteinExistence type="predicted"/>
<accession>A0A9W6UZJ7</accession>